<organism evidence="1 2">
    <name type="scientific">Delftia tsuruhatensis</name>
    <dbReference type="NCBI Taxonomy" id="180282"/>
    <lineage>
        <taxon>Bacteria</taxon>
        <taxon>Pseudomonadati</taxon>
        <taxon>Pseudomonadota</taxon>
        <taxon>Betaproteobacteria</taxon>
        <taxon>Burkholderiales</taxon>
        <taxon>Comamonadaceae</taxon>
        <taxon>Delftia</taxon>
    </lineage>
</organism>
<sequence length="99" mass="10849">MTTSTLTSFSVTLQDCEGIKPDLKRKAEARFAKVIERSFPNPEAMTRAYKLFNDAAEGGVISKADEKTALSWLKAAEAAHQAGLQDIAVEEAFFQVRLA</sequence>
<dbReference type="EMBL" id="CP017420">
    <property type="protein sequence ID" value="AOV05790.1"/>
    <property type="molecule type" value="Genomic_DNA"/>
</dbReference>
<proteinExistence type="predicted"/>
<dbReference type="RefSeq" id="WP_046241410.1">
    <property type="nucleotide sequence ID" value="NZ_CBCSDN010000055.1"/>
</dbReference>
<evidence type="ECO:0008006" key="3">
    <source>
        <dbReference type="Google" id="ProtNLM"/>
    </source>
</evidence>
<gene>
    <name evidence="1" type="ORF">BI380_03755</name>
</gene>
<reference evidence="1 2" key="1">
    <citation type="submission" date="2016-09" db="EMBL/GenBank/DDBJ databases">
        <title>Complete genome sequence of Deltia acidovorans CM13 isolated from murine proximal colonic tissue.</title>
        <authorList>
            <person name="Saffarian A."/>
        </authorList>
    </citation>
    <scope>NUCLEOTIDE SEQUENCE [LARGE SCALE GENOMIC DNA]</scope>
    <source>
        <strain evidence="1 2">CM13</strain>
    </source>
</reference>
<evidence type="ECO:0000313" key="2">
    <source>
        <dbReference type="Proteomes" id="UP000095607"/>
    </source>
</evidence>
<keyword evidence="2" id="KW-1185">Reference proteome</keyword>
<dbReference type="Proteomes" id="UP000095607">
    <property type="component" value="Chromosome"/>
</dbReference>
<name>A0ABN4ST08_9BURK</name>
<evidence type="ECO:0000313" key="1">
    <source>
        <dbReference type="EMBL" id="AOV05790.1"/>
    </source>
</evidence>
<protein>
    <recommendedName>
        <fullName evidence="3">Sel1 repeat family protein</fullName>
    </recommendedName>
</protein>
<accession>A0ABN4ST08</accession>